<dbReference type="InterPro" id="IPR008979">
    <property type="entry name" value="Galactose-bd-like_sf"/>
</dbReference>
<evidence type="ECO:0000259" key="3">
    <source>
        <dbReference type="PROSITE" id="PS50022"/>
    </source>
</evidence>
<dbReference type="SMART" id="SM00194">
    <property type="entry name" value="PTPc"/>
    <property type="match status" value="2"/>
</dbReference>
<dbReference type="SMART" id="SM00231">
    <property type="entry name" value="FA58C"/>
    <property type="match status" value="1"/>
</dbReference>
<keyword evidence="1" id="KW-0472">Membrane</keyword>
<feature type="domain" description="Tyrosine-protein phosphatase" evidence="4">
    <location>
        <begin position="1212"/>
        <end position="1458"/>
    </location>
</feature>
<sequence length="1469" mass="169410">MKKLMFTICSVCIFLNIVMAKESKNCTNRTPLGMRNGYIKANQLTASSMYNNDYSPNLGRLNNKQCWCADNKGLSEWYQVQFEKVTTVNGIALQGCGKEYIKKFFFSYSLTKYDNFVDGQIFDGVSNENEVVYRWFLNPINALRIKIFPRVLGYSYACLRIELFGCLSNPLEEIGMESQIILDSQISISANSSVVKSQARMYYGSGNFWSSHNIDLYIQIDMKHVMSISGIAIKGSDVYSSNVVQSYLVFLGTKYNLDFVGEYPGNFKLGYSPVLSTLNTTKVGSQIKIVRKTTSINLIEFSCMAVEIYGKPLNCGDVIPIFAEMSSTVNFTIMDAYIDSPYTWCALSNDSKPYTMIELNQVSPISGINVQGDSNSDSWVIKYQISYGVDKYKMNDDKNFYNGPKGRIFPYTINWFPRLYFAKYLKVMPASWNNNCCMRIHVRGCTKFLNAPTELNINEENKKLMLSWKKPDSKVSILKYNVSLHSFKPYNSSFSFLMSVETVNTNITIKVGFHAAIFNISVDAVYDENYFVRESLSYYSKPISPPTPTHKVLKYFDNYTEIIECQFYSVSDINGPVSFYEIIIAYENISSMNMETLTLKDQSSAESLNLSYFLAAKLPNNFTFSSLKFYEGKERVDSLNAKLSTIRNLFLYIRAVINMKVNFFSNLTYNGNVLMLTIDRKTLPLNNLKWNKNHEHIIELVKGPLNTKIYEVVAMKINKSTIIKNATSTYKHFKVYETAGYNEPYIAASFNASMYENYKYFILGNNEYFSVDKFEGYQVSNDQNNTNRYLNGKLIAGQTYSLFQRILLDDGRIYTSPWHPEFVAFSMFTPSIKKSSTHSYLFGLIVIPVLILSLIAFLKMRNKFKKDNLMQSKVIHNKNNEDAMQYQELCLKYNNPYSTLQTVQKWPPLSVNEFAAYYLNVKKNGYKDLVTQYESVSKDKIYPHNEATKHPHKNRYANIVPYDYSLVKLVPSFTNYENTYINANYIPSYSKKVTYIATQAPKNETVVDFWQMIFQEKPKAVIMLTNLVENDKIKSAQYWPESNEGYGGLNVCVTKTENFADFIIRYISLNFQKVNHHFIHMQFTSWSENGFPEYPAMLLNFCHRFRCLVPYSDKSLTVVHCSGGVGRTGVFILLDEMLQLIKSEQKVDIFNYFETIRQNRMQMVQSKEQYIFVYDAIYEAVTCGQTSISMSNFPTIVNNLLKKDFSSGKKLIEDEFKMLQSFSLFQGSNEIAMKDKNFQKNKYPQIILGENVLVAGEPYPYAVFVDSFKRKKAFIATQCPLQSTVTEFWYILKKHNISTILYLTSRNEKNEESYYKFYPSDSDLKLNGVTVKLLAEEKLEFVIKRNLSVSVESETIMCMLEFSFWSDNCLPSFDLILKLITEVSKSQQYFGNGIVAVVCNNVLSRSGIFISCFNAIEQLQIEGQVDIFQVVRRAHLSHPSFVQTLPQYEFVYKFVKHYLETFSDYSNFT</sequence>
<evidence type="ECO:0000259" key="5">
    <source>
        <dbReference type="PROSITE" id="PS50056"/>
    </source>
</evidence>
<proteinExistence type="predicted"/>
<feature type="domain" description="Tyrosine-protein phosphatase" evidence="4">
    <location>
        <begin position="953"/>
        <end position="1180"/>
    </location>
</feature>
<feature type="chain" id="PRO_5045587015" evidence="2">
    <location>
        <begin position="21"/>
        <end position="1469"/>
    </location>
</feature>
<dbReference type="Pfam" id="PF00102">
    <property type="entry name" value="Y_phosphatase"/>
    <property type="match status" value="2"/>
</dbReference>
<dbReference type="SMART" id="SM00404">
    <property type="entry name" value="PTPc_motif"/>
    <property type="match status" value="2"/>
</dbReference>
<dbReference type="InterPro" id="IPR016130">
    <property type="entry name" value="Tyr_Pase_AS"/>
</dbReference>
<feature type="domain" description="Tyrosine specific protein phosphatases" evidence="5">
    <location>
        <begin position="1099"/>
        <end position="1171"/>
    </location>
</feature>
<dbReference type="PRINTS" id="PR00700">
    <property type="entry name" value="PRTYPHPHTASE"/>
</dbReference>
<dbReference type="PANTHER" id="PTHR19134:SF449">
    <property type="entry name" value="TYROSINE-PROTEIN PHOSPHATASE 1"/>
    <property type="match status" value="1"/>
</dbReference>
<dbReference type="RefSeq" id="XP_065670333.1">
    <property type="nucleotide sequence ID" value="XM_065814261.1"/>
</dbReference>
<dbReference type="Gene3D" id="3.90.190.10">
    <property type="entry name" value="Protein tyrosine phosphatase superfamily"/>
    <property type="match status" value="2"/>
</dbReference>
<evidence type="ECO:0000313" key="6">
    <source>
        <dbReference type="Proteomes" id="UP001652625"/>
    </source>
</evidence>
<evidence type="ECO:0000313" key="7">
    <source>
        <dbReference type="RefSeq" id="XP_065670333.1"/>
    </source>
</evidence>
<dbReference type="InterPro" id="IPR000387">
    <property type="entry name" value="Tyr_Pase_dom"/>
</dbReference>
<protein>
    <submittedName>
        <fullName evidence="7">Uncharacterized protein LOC136088971 isoform X1</fullName>
    </submittedName>
</protein>
<dbReference type="InterPro" id="IPR000421">
    <property type="entry name" value="FA58C"/>
</dbReference>
<dbReference type="Proteomes" id="UP001652625">
    <property type="component" value="Chromosome 12"/>
</dbReference>
<dbReference type="SUPFAM" id="SSF49785">
    <property type="entry name" value="Galactose-binding domain-like"/>
    <property type="match status" value="3"/>
</dbReference>
<feature type="transmembrane region" description="Helical" evidence="1">
    <location>
        <begin position="840"/>
        <end position="858"/>
    </location>
</feature>
<feature type="domain" description="F5/8 type C" evidence="3">
    <location>
        <begin position="168"/>
        <end position="311"/>
    </location>
</feature>
<evidence type="ECO:0000256" key="1">
    <source>
        <dbReference type="SAM" id="Phobius"/>
    </source>
</evidence>
<feature type="domain" description="F5/8 type C" evidence="3">
    <location>
        <begin position="26"/>
        <end position="166"/>
    </location>
</feature>
<dbReference type="Gene3D" id="2.60.120.260">
    <property type="entry name" value="Galactose-binding domain-like"/>
    <property type="match status" value="3"/>
</dbReference>
<dbReference type="InterPro" id="IPR050348">
    <property type="entry name" value="Protein-Tyr_Phosphatase"/>
</dbReference>
<organism evidence="6 7">
    <name type="scientific">Hydra vulgaris</name>
    <name type="common">Hydra</name>
    <name type="synonym">Hydra attenuata</name>
    <dbReference type="NCBI Taxonomy" id="6087"/>
    <lineage>
        <taxon>Eukaryota</taxon>
        <taxon>Metazoa</taxon>
        <taxon>Cnidaria</taxon>
        <taxon>Hydrozoa</taxon>
        <taxon>Hydroidolina</taxon>
        <taxon>Anthoathecata</taxon>
        <taxon>Aplanulata</taxon>
        <taxon>Hydridae</taxon>
        <taxon>Hydra</taxon>
    </lineage>
</organism>
<feature type="signal peptide" evidence="2">
    <location>
        <begin position="1"/>
        <end position="20"/>
    </location>
</feature>
<evidence type="ECO:0000259" key="4">
    <source>
        <dbReference type="PROSITE" id="PS50055"/>
    </source>
</evidence>
<dbReference type="InterPro" id="IPR000242">
    <property type="entry name" value="PTP_cat"/>
</dbReference>
<feature type="domain" description="F5/8 type C" evidence="3">
    <location>
        <begin position="344"/>
        <end position="445"/>
    </location>
</feature>
<feature type="domain" description="Tyrosine specific protein phosphatases" evidence="5">
    <location>
        <begin position="1374"/>
        <end position="1449"/>
    </location>
</feature>
<dbReference type="SUPFAM" id="SSF52799">
    <property type="entry name" value="(Phosphotyrosine protein) phosphatases II"/>
    <property type="match status" value="2"/>
</dbReference>
<dbReference type="CDD" id="cd00047">
    <property type="entry name" value="PTPc"/>
    <property type="match status" value="2"/>
</dbReference>
<dbReference type="PROSITE" id="PS01286">
    <property type="entry name" value="FA58C_2"/>
    <property type="match status" value="1"/>
</dbReference>
<keyword evidence="1" id="KW-0812">Transmembrane</keyword>
<dbReference type="Pfam" id="PF00754">
    <property type="entry name" value="F5_F8_type_C"/>
    <property type="match status" value="2"/>
</dbReference>
<dbReference type="PANTHER" id="PTHR19134">
    <property type="entry name" value="RECEPTOR-TYPE TYROSINE-PROTEIN PHOSPHATASE"/>
    <property type="match status" value="1"/>
</dbReference>
<dbReference type="PROSITE" id="PS50055">
    <property type="entry name" value="TYR_PHOSPHATASE_PTP"/>
    <property type="match status" value="2"/>
</dbReference>
<keyword evidence="6" id="KW-1185">Reference proteome</keyword>
<name>A0ABM4D7Q3_HYDVU</name>
<dbReference type="InterPro" id="IPR029021">
    <property type="entry name" value="Prot-tyrosine_phosphatase-like"/>
</dbReference>
<dbReference type="CDD" id="cd00057">
    <property type="entry name" value="FA58C"/>
    <property type="match status" value="1"/>
</dbReference>
<dbReference type="PROSITE" id="PS50022">
    <property type="entry name" value="FA58C_3"/>
    <property type="match status" value="3"/>
</dbReference>
<evidence type="ECO:0000256" key="2">
    <source>
        <dbReference type="SAM" id="SignalP"/>
    </source>
</evidence>
<accession>A0ABM4D7Q3</accession>
<dbReference type="PROSITE" id="PS50056">
    <property type="entry name" value="TYR_PHOSPHATASE_2"/>
    <property type="match status" value="2"/>
</dbReference>
<keyword evidence="2" id="KW-0732">Signal</keyword>
<dbReference type="InterPro" id="IPR003595">
    <property type="entry name" value="Tyr_Pase_cat"/>
</dbReference>
<gene>
    <name evidence="7" type="primary">LOC136088971</name>
</gene>
<dbReference type="GeneID" id="136088971"/>
<dbReference type="PROSITE" id="PS00383">
    <property type="entry name" value="TYR_PHOSPHATASE_1"/>
    <property type="match status" value="1"/>
</dbReference>
<reference evidence="7" key="1">
    <citation type="submission" date="2025-08" db="UniProtKB">
        <authorList>
            <consortium name="RefSeq"/>
        </authorList>
    </citation>
    <scope>IDENTIFICATION</scope>
</reference>
<keyword evidence="1" id="KW-1133">Transmembrane helix</keyword>